<proteinExistence type="predicted"/>
<evidence type="ECO:0000313" key="3">
    <source>
        <dbReference type="Proteomes" id="UP001055712"/>
    </source>
</evidence>
<keyword evidence="3" id="KW-1185">Reference proteome</keyword>
<organism evidence="2 3">
    <name type="scientific">Chlorella vulgaris</name>
    <name type="common">Green alga</name>
    <dbReference type="NCBI Taxonomy" id="3077"/>
    <lineage>
        <taxon>Eukaryota</taxon>
        <taxon>Viridiplantae</taxon>
        <taxon>Chlorophyta</taxon>
        <taxon>core chlorophytes</taxon>
        <taxon>Trebouxiophyceae</taxon>
        <taxon>Chlorellales</taxon>
        <taxon>Chlorellaceae</taxon>
        <taxon>Chlorella clade</taxon>
        <taxon>Chlorella</taxon>
    </lineage>
</organism>
<feature type="region of interest" description="Disordered" evidence="1">
    <location>
        <begin position="52"/>
        <end position="167"/>
    </location>
</feature>
<reference evidence="2" key="2">
    <citation type="submission" date="2020-11" db="EMBL/GenBank/DDBJ databases">
        <authorList>
            <person name="Cecchin M."/>
            <person name="Marcolungo L."/>
            <person name="Rossato M."/>
            <person name="Girolomoni L."/>
            <person name="Cosentino E."/>
            <person name="Cuine S."/>
            <person name="Li-Beisson Y."/>
            <person name="Delledonne M."/>
            <person name="Ballottari M."/>
        </authorList>
    </citation>
    <scope>NUCLEOTIDE SEQUENCE</scope>
    <source>
        <strain evidence="2">211/11P</strain>
        <tissue evidence="2">Whole cell</tissue>
    </source>
</reference>
<dbReference type="OrthoDB" id="510880at2759"/>
<evidence type="ECO:0000256" key="1">
    <source>
        <dbReference type="SAM" id="MobiDB-lite"/>
    </source>
</evidence>
<protein>
    <submittedName>
        <fullName evidence="2">Uncharacterized protein</fullName>
    </submittedName>
</protein>
<feature type="compositionally biased region" description="Basic and acidic residues" evidence="1">
    <location>
        <begin position="106"/>
        <end position="115"/>
    </location>
</feature>
<dbReference type="Proteomes" id="UP001055712">
    <property type="component" value="Unassembled WGS sequence"/>
</dbReference>
<sequence length="167" mass="18160">MLLAARKVLPGLLSKAPAALGASSARQYAAKGKKAEDDDTFELLPPGCSLKDPTYGRTFDDKHTSLSDPVLNYDQKPVEDYRPLKKRQGLPAPPLNVAAAQAKLQQSKEAKKRSTDSAAADEDDDLYVYLPPGSSMRDPVSLPNSMSDPLDNRKVYYRDPTPAAKAK</sequence>
<accession>A0A9D4YXR0</accession>
<dbReference type="AlphaFoldDB" id="A0A9D4YXR0"/>
<dbReference type="EMBL" id="SIDB01000006">
    <property type="protein sequence ID" value="KAI3431625.1"/>
    <property type="molecule type" value="Genomic_DNA"/>
</dbReference>
<reference evidence="2" key="1">
    <citation type="journal article" date="2019" name="Plant J.">
        <title>Chlorella vulgaris genome assembly and annotation reveals the molecular basis for metabolic acclimation to high light conditions.</title>
        <authorList>
            <person name="Cecchin M."/>
            <person name="Marcolungo L."/>
            <person name="Rossato M."/>
            <person name="Girolomoni L."/>
            <person name="Cosentino E."/>
            <person name="Cuine S."/>
            <person name="Li-Beisson Y."/>
            <person name="Delledonne M."/>
            <person name="Ballottari M."/>
        </authorList>
    </citation>
    <scope>NUCLEOTIDE SEQUENCE</scope>
    <source>
        <strain evidence="2">211/11P</strain>
    </source>
</reference>
<gene>
    <name evidence="2" type="ORF">D9Q98_004674</name>
</gene>
<name>A0A9D4YXR0_CHLVU</name>
<comment type="caution">
    <text evidence="2">The sequence shown here is derived from an EMBL/GenBank/DDBJ whole genome shotgun (WGS) entry which is preliminary data.</text>
</comment>
<evidence type="ECO:0000313" key="2">
    <source>
        <dbReference type="EMBL" id="KAI3431625.1"/>
    </source>
</evidence>